<dbReference type="PANTHER" id="PTHR30055">
    <property type="entry name" value="HTH-TYPE TRANSCRIPTIONAL REGULATOR RUTR"/>
    <property type="match status" value="1"/>
</dbReference>
<dbReference type="SUPFAM" id="SSF46689">
    <property type="entry name" value="Homeodomain-like"/>
    <property type="match status" value="2"/>
</dbReference>
<gene>
    <name evidence="6" type="ORF">ACFL6M_06770</name>
</gene>
<organism evidence="6 7">
    <name type="scientific">Eiseniibacteriota bacterium</name>
    <dbReference type="NCBI Taxonomy" id="2212470"/>
    <lineage>
        <taxon>Bacteria</taxon>
        <taxon>Candidatus Eiseniibacteriota</taxon>
    </lineage>
</organism>
<dbReference type="PROSITE" id="PS50977">
    <property type="entry name" value="HTH_TETR_2"/>
    <property type="match status" value="1"/>
</dbReference>
<feature type="domain" description="HTH tetR-type" evidence="5">
    <location>
        <begin position="9"/>
        <end position="69"/>
    </location>
</feature>
<evidence type="ECO:0000313" key="7">
    <source>
        <dbReference type="Proteomes" id="UP001593833"/>
    </source>
</evidence>
<dbReference type="SUPFAM" id="SSF48498">
    <property type="entry name" value="Tetracyclin repressor-like, C-terminal domain"/>
    <property type="match status" value="1"/>
</dbReference>
<keyword evidence="3" id="KW-0804">Transcription</keyword>
<name>A0ABV6YLS5_UNCEI</name>
<dbReference type="InterPro" id="IPR001647">
    <property type="entry name" value="HTH_TetR"/>
</dbReference>
<sequence length="457" mass="50854">MVQEPAPGRLGPEDFVNAGITIGDSKGYSAVTVRSIAWELGTTPMVLYRHFQSIEHFLAVVWNRCFVMLLEKMWPDRETPPGCVEEYKHSFRSIVSFAAAYPNRFWFMFSTWWATEPYGIPDERHNILARFVDLYRRGVECGDFRSDLDSITTPLTTSSARLGLAALMTKYGDMPVEHRDPNVILADGIETTLSCLTSPAPRFHPKTSNASAKSVGVMKGWCSRTRQRLPAKVDGVDLLSLRPPNPAGTSAGESDAGPVNGVTREVFLQAGLDICDQYDISALTARGVAAMLGLTPMVLYRHFESMDCFRATVWNCSYALLNRELWAGDHVLTDCEAALRGFLRGLAVFGMAHPKLFWFMNRTRFVPERYGLTNQRRQGFACLVDLLQCSRECGAMNPDPDPLLAAMRTAYTMLGATLILITPREAKITEWDSEKLIASVIDHILACLSGPSDYSAL</sequence>
<evidence type="ECO:0000256" key="3">
    <source>
        <dbReference type="ARBA" id="ARBA00023163"/>
    </source>
</evidence>
<keyword evidence="7" id="KW-1185">Reference proteome</keyword>
<feature type="DNA-binding region" description="H-T-H motif" evidence="4">
    <location>
        <begin position="32"/>
        <end position="51"/>
    </location>
</feature>
<dbReference type="PANTHER" id="PTHR30055:SF234">
    <property type="entry name" value="HTH-TYPE TRANSCRIPTIONAL REGULATOR BETI"/>
    <property type="match status" value="1"/>
</dbReference>
<evidence type="ECO:0000256" key="1">
    <source>
        <dbReference type="ARBA" id="ARBA00023015"/>
    </source>
</evidence>
<protein>
    <submittedName>
        <fullName evidence="6">TetR/AcrR family transcriptional regulator</fullName>
    </submittedName>
</protein>
<accession>A0ABV6YLS5</accession>
<keyword evidence="1" id="KW-0805">Transcription regulation</keyword>
<evidence type="ECO:0000256" key="2">
    <source>
        <dbReference type="ARBA" id="ARBA00023125"/>
    </source>
</evidence>
<proteinExistence type="predicted"/>
<keyword evidence="2 4" id="KW-0238">DNA-binding</keyword>
<dbReference type="Proteomes" id="UP001593833">
    <property type="component" value="Unassembled WGS sequence"/>
</dbReference>
<dbReference type="Gene3D" id="1.10.357.10">
    <property type="entry name" value="Tetracycline Repressor, domain 2"/>
    <property type="match status" value="2"/>
</dbReference>
<evidence type="ECO:0000313" key="6">
    <source>
        <dbReference type="EMBL" id="MFC1573285.1"/>
    </source>
</evidence>
<dbReference type="InterPro" id="IPR050109">
    <property type="entry name" value="HTH-type_TetR-like_transc_reg"/>
</dbReference>
<reference evidence="6 7" key="1">
    <citation type="submission" date="2024-09" db="EMBL/GenBank/DDBJ databases">
        <authorList>
            <person name="D'Angelo T."/>
        </authorList>
    </citation>
    <scope>NUCLEOTIDE SEQUENCE [LARGE SCALE GENOMIC DNA]</scope>
    <source>
        <strain evidence="6">SAG AM-320-E07</strain>
    </source>
</reference>
<dbReference type="InterPro" id="IPR009057">
    <property type="entry name" value="Homeodomain-like_sf"/>
</dbReference>
<comment type="caution">
    <text evidence="6">The sequence shown here is derived from an EMBL/GenBank/DDBJ whole genome shotgun (WGS) entry which is preliminary data.</text>
</comment>
<dbReference type="EMBL" id="JBHPKH010000114">
    <property type="protein sequence ID" value="MFC1573285.1"/>
    <property type="molecule type" value="Genomic_DNA"/>
</dbReference>
<dbReference type="InterPro" id="IPR036271">
    <property type="entry name" value="Tet_transcr_reg_TetR-rel_C_sf"/>
</dbReference>
<evidence type="ECO:0000256" key="4">
    <source>
        <dbReference type="PROSITE-ProRule" id="PRU00335"/>
    </source>
</evidence>
<evidence type="ECO:0000259" key="5">
    <source>
        <dbReference type="PROSITE" id="PS50977"/>
    </source>
</evidence>
<dbReference type="Pfam" id="PF00440">
    <property type="entry name" value="TetR_N"/>
    <property type="match status" value="1"/>
</dbReference>